<dbReference type="PANTHER" id="PTHR23416">
    <property type="entry name" value="SIALIC ACID SYNTHASE-RELATED"/>
    <property type="match status" value="1"/>
</dbReference>
<gene>
    <name evidence="3" type="ORF">LIZ82_16280</name>
</gene>
<dbReference type="RefSeq" id="WP_306783527.1">
    <property type="nucleotide sequence ID" value="NZ_JAJCJQ010000059.1"/>
</dbReference>
<name>A0AAW4URN3_9FIRM</name>
<proteinExistence type="predicted"/>
<accession>A0AAW4URN3</accession>
<dbReference type="Proteomes" id="UP001197741">
    <property type="component" value="Unassembled WGS sequence"/>
</dbReference>
<sequence>MGILFKVYRRLRYITKIKGNGRFLFNRKDILQIAKSSDIVINQMLQFCGGRYKHCSVPSLLLVENGAKIKCDNFSFYYGSDIQVFKGAYLKLGKNSFINSGCKLRCHKEITIGDNCAISHDFTVMDSDAHALNGSRNTNPVHIGNHVWIGTRVTILNGVTIGDDAVIAAGALVTQDVPARCLAGGVPAKVIKENVDWEI</sequence>
<dbReference type="CDD" id="cd04647">
    <property type="entry name" value="LbH_MAT_like"/>
    <property type="match status" value="1"/>
</dbReference>
<dbReference type="InterPro" id="IPR051159">
    <property type="entry name" value="Hexapeptide_acetyltransf"/>
</dbReference>
<dbReference type="EMBL" id="JAJCJQ010000059">
    <property type="protein sequence ID" value="MCB6962428.1"/>
    <property type="molecule type" value="Genomic_DNA"/>
</dbReference>
<organism evidence="3 4">
    <name type="scientific">Agathobacter rectalis</name>
    <dbReference type="NCBI Taxonomy" id="39491"/>
    <lineage>
        <taxon>Bacteria</taxon>
        <taxon>Bacillati</taxon>
        <taxon>Bacillota</taxon>
        <taxon>Clostridia</taxon>
        <taxon>Lachnospirales</taxon>
        <taxon>Lachnospiraceae</taxon>
        <taxon>Agathobacter</taxon>
    </lineage>
</organism>
<evidence type="ECO:0000256" key="1">
    <source>
        <dbReference type="ARBA" id="ARBA00022679"/>
    </source>
</evidence>
<keyword evidence="1" id="KW-0808">Transferase</keyword>
<dbReference type="SUPFAM" id="SSF51161">
    <property type="entry name" value="Trimeric LpxA-like enzymes"/>
    <property type="match status" value="1"/>
</dbReference>
<dbReference type="Gene3D" id="2.160.10.10">
    <property type="entry name" value="Hexapeptide repeat proteins"/>
    <property type="match status" value="1"/>
</dbReference>
<protein>
    <submittedName>
        <fullName evidence="3">Acyltransferase</fullName>
    </submittedName>
</protein>
<reference evidence="3" key="1">
    <citation type="submission" date="2021-10" db="EMBL/GenBank/DDBJ databases">
        <title>Collection of gut derived symbiotic bacterial strains cultured from healthy donors.</title>
        <authorList>
            <person name="Lin H."/>
            <person name="Littmann E."/>
            <person name="Kohout C."/>
            <person name="Pamer E.G."/>
        </authorList>
    </citation>
    <scope>NUCLEOTIDE SEQUENCE</scope>
    <source>
        <strain evidence="3">DFI.7.28A</strain>
    </source>
</reference>
<dbReference type="AlphaFoldDB" id="A0AAW4URN3"/>
<evidence type="ECO:0000256" key="2">
    <source>
        <dbReference type="ARBA" id="ARBA00022737"/>
    </source>
</evidence>
<keyword evidence="3" id="KW-0012">Acyltransferase</keyword>
<dbReference type="PANTHER" id="PTHR23416:SF78">
    <property type="entry name" value="LIPOPOLYSACCHARIDE BIOSYNTHESIS O-ACETYL TRANSFERASE WBBJ-RELATED"/>
    <property type="match status" value="1"/>
</dbReference>
<dbReference type="GO" id="GO:0016746">
    <property type="term" value="F:acyltransferase activity"/>
    <property type="evidence" value="ECO:0007669"/>
    <property type="project" value="UniProtKB-KW"/>
</dbReference>
<comment type="caution">
    <text evidence="3">The sequence shown here is derived from an EMBL/GenBank/DDBJ whole genome shotgun (WGS) entry which is preliminary data.</text>
</comment>
<dbReference type="InterPro" id="IPR018357">
    <property type="entry name" value="Hexapep_transf_CS"/>
</dbReference>
<dbReference type="InterPro" id="IPR011004">
    <property type="entry name" value="Trimer_LpxA-like_sf"/>
</dbReference>
<dbReference type="Pfam" id="PF00132">
    <property type="entry name" value="Hexapep"/>
    <property type="match status" value="1"/>
</dbReference>
<dbReference type="InterPro" id="IPR001451">
    <property type="entry name" value="Hexapep"/>
</dbReference>
<evidence type="ECO:0000313" key="4">
    <source>
        <dbReference type="Proteomes" id="UP001197741"/>
    </source>
</evidence>
<dbReference type="PROSITE" id="PS00101">
    <property type="entry name" value="HEXAPEP_TRANSFERASES"/>
    <property type="match status" value="1"/>
</dbReference>
<keyword evidence="2" id="KW-0677">Repeat</keyword>
<evidence type="ECO:0000313" key="3">
    <source>
        <dbReference type="EMBL" id="MCB6962428.1"/>
    </source>
</evidence>